<dbReference type="InterPro" id="IPR029064">
    <property type="entry name" value="Ribosomal_eL30-like_sf"/>
</dbReference>
<keyword evidence="6" id="KW-1185">Reference proteome</keyword>
<dbReference type="PATRIC" id="fig|1653476.3.peg.343"/>
<dbReference type="SUPFAM" id="SSF75217">
    <property type="entry name" value="alpha/beta knot"/>
    <property type="match status" value="1"/>
</dbReference>
<reference evidence="6" key="2">
    <citation type="journal article" date="2016" name="Int. J. Syst. Evol. Microbiol.">
        <title>Caldimicrobium thiodismutans sp. nov., a sulfur-disproportionating bacterium isolated from a hot spring.</title>
        <authorList>
            <person name="Kojima H."/>
            <person name="Umezawa K."/>
            <person name="Fukui M."/>
        </authorList>
    </citation>
    <scope>NUCLEOTIDE SEQUENCE [LARGE SCALE GENOMIC DNA]</scope>
    <source>
        <strain evidence="6">TF1</strain>
    </source>
</reference>
<evidence type="ECO:0000313" key="5">
    <source>
        <dbReference type="EMBL" id="BAU22737.1"/>
    </source>
</evidence>
<sequence>MSRVIWGINPLLEVLKNQPELIEEIVLEKKSLSGKKFQILEKAKALGIPVKIWSKGAFFPPKVPHDSHTQGVVAYLRTFEYAELEDIVALWETRGEDPLVIALDEVTDPQNVGSILRVADSAGVHGLIIPKHRACEITGTVIKVSAGSAFHLPIVRVTNLKEAISYFKERGLWVLGLTHKTETTLYDLDLKIPLLLIAGNEGKGIRPSILERCDFQAHLPMRGKVESLNVSQAVSIALYEILRQRYYCAVK</sequence>
<dbReference type="KEGG" id="cthi:THC_0339"/>
<dbReference type="Pfam" id="PF08032">
    <property type="entry name" value="SpoU_sub_bind"/>
    <property type="match status" value="1"/>
</dbReference>
<dbReference type="Gene3D" id="3.30.1330.30">
    <property type="match status" value="1"/>
</dbReference>
<dbReference type="CDD" id="cd18103">
    <property type="entry name" value="SpoU-like_RlmB"/>
    <property type="match status" value="1"/>
</dbReference>
<dbReference type="GO" id="GO:0032259">
    <property type="term" value="P:methylation"/>
    <property type="evidence" value="ECO:0007669"/>
    <property type="project" value="UniProtKB-KW"/>
</dbReference>
<comment type="similarity">
    <text evidence="1">Belongs to the class IV-like SAM-binding methyltransferase superfamily. RNA methyltransferase TrmH family.</text>
</comment>
<name>A0A0U5APG6_9BACT</name>
<keyword evidence="2 5" id="KW-0489">Methyltransferase</keyword>
<dbReference type="NCBIfam" id="TIGR00186">
    <property type="entry name" value="rRNA_methyl_3"/>
    <property type="match status" value="1"/>
</dbReference>
<dbReference type="Pfam" id="PF00588">
    <property type="entry name" value="SpoU_methylase"/>
    <property type="match status" value="1"/>
</dbReference>
<dbReference type="InterPro" id="IPR004441">
    <property type="entry name" value="rRNA_MeTrfase_TrmH"/>
</dbReference>
<evidence type="ECO:0000256" key="1">
    <source>
        <dbReference type="ARBA" id="ARBA00007228"/>
    </source>
</evidence>
<evidence type="ECO:0000256" key="3">
    <source>
        <dbReference type="ARBA" id="ARBA00022679"/>
    </source>
</evidence>
<dbReference type="RefSeq" id="WP_068512424.1">
    <property type="nucleotide sequence ID" value="NZ_AP014945.1"/>
</dbReference>
<dbReference type="FunFam" id="3.40.1280.10:FF:000008">
    <property type="entry name" value="Group 3 RNA methyltransferase TrmH"/>
    <property type="match status" value="1"/>
</dbReference>
<dbReference type="GO" id="GO:0008173">
    <property type="term" value="F:RNA methyltransferase activity"/>
    <property type="evidence" value="ECO:0007669"/>
    <property type="project" value="InterPro"/>
</dbReference>
<dbReference type="Gene3D" id="3.40.1280.10">
    <property type="match status" value="1"/>
</dbReference>
<keyword evidence="3 5" id="KW-0808">Transferase</keyword>
<dbReference type="PANTHER" id="PTHR46429">
    <property type="entry name" value="23S RRNA (GUANOSINE-2'-O-)-METHYLTRANSFERASE RLMB"/>
    <property type="match status" value="1"/>
</dbReference>
<reference evidence="5 6" key="1">
    <citation type="journal article" date="2016" name="Int. J. Syst. Evol. Microbiol.">
        <title>Caldimicrobium thiodismutans sp. nov., a sulfur-disproportionating bacterium isolated from a hot spring, and emended description of the genus Caldimicrobium.</title>
        <authorList>
            <person name="Kojima H."/>
            <person name="Umezawa K."/>
            <person name="Fukui M."/>
        </authorList>
    </citation>
    <scope>NUCLEOTIDE SEQUENCE [LARGE SCALE GENOMIC DNA]</scope>
    <source>
        <strain evidence="5 6">TF1</strain>
    </source>
</reference>
<proteinExistence type="inferred from homology"/>
<dbReference type="SUPFAM" id="SSF55315">
    <property type="entry name" value="L30e-like"/>
    <property type="match status" value="1"/>
</dbReference>
<dbReference type="InterPro" id="IPR029026">
    <property type="entry name" value="tRNA_m1G_MTases_N"/>
</dbReference>
<dbReference type="InterPro" id="IPR029028">
    <property type="entry name" value="Alpha/beta_knot_MTases"/>
</dbReference>
<evidence type="ECO:0000256" key="2">
    <source>
        <dbReference type="ARBA" id="ARBA00022603"/>
    </source>
</evidence>
<dbReference type="STRING" id="1653476.THC_0339"/>
<dbReference type="GO" id="GO:0003723">
    <property type="term" value="F:RNA binding"/>
    <property type="evidence" value="ECO:0007669"/>
    <property type="project" value="InterPro"/>
</dbReference>
<dbReference type="OrthoDB" id="9794400at2"/>
<feature type="domain" description="RNA 2-O ribose methyltransferase substrate binding" evidence="4">
    <location>
        <begin position="4"/>
        <end position="82"/>
    </location>
</feature>
<organism evidence="5 6">
    <name type="scientific">Caldimicrobium thiodismutans</name>
    <dbReference type="NCBI Taxonomy" id="1653476"/>
    <lineage>
        <taxon>Bacteria</taxon>
        <taxon>Pseudomonadati</taxon>
        <taxon>Thermodesulfobacteriota</taxon>
        <taxon>Thermodesulfobacteria</taxon>
        <taxon>Thermodesulfobacteriales</taxon>
        <taxon>Thermodesulfobacteriaceae</taxon>
        <taxon>Caldimicrobium</taxon>
    </lineage>
</organism>
<dbReference type="InterPro" id="IPR013123">
    <property type="entry name" value="SpoU_subst-bd"/>
</dbReference>
<dbReference type="InterPro" id="IPR001537">
    <property type="entry name" value="SpoU_MeTrfase"/>
</dbReference>
<dbReference type="AlphaFoldDB" id="A0A0U5APG6"/>
<dbReference type="Proteomes" id="UP000068196">
    <property type="component" value="Chromosome"/>
</dbReference>
<dbReference type="GO" id="GO:0006396">
    <property type="term" value="P:RNA processing"/>
    <property type="evidence" value="ECO:0007669"/>
    <property type="project" value="InterPro"/>
</dbReference>
<dbReference type="EMBL" id="AP014945">
    <property type="protein sequence ID" value="BAU22737.1"/>
    <property type="molecule type" value="Genomic_DNA"/>
</dbReference>
<dbReference type="GO" id="GO:0005829">
    <property type="term" value="C:cytosol"/>
    <property type="evidence" value="ECO:0007669"/>
    <property type="project" value="TreeGrafter"/>
</dbReference>
<protein>
    <submittedName>
        <fullName evidence="5">RNA methyltransferase</fullName>
    </submittedName>
</protein>
<evidence type="ECO:0000313" key="6">
    <source>
        <dbReference type="Proteomes" id="UP000068196"/>
    </source>
</evidence>
<dbReference type="PANTHER" id="PTHR46429:SF1">
    <property type="entry name" value="23S RRNA (GUANOSINE-2'-O-)-METHYLTRANSFERASE RLMB"/>
    <property type="match status" value="1"/>
</dbReference>
<dbReference type="SMART" id="SM00967">
    <property type="entry name" value="SpoU_sub_bind"/>
    <property type="match status" value="1"/>
</dbReference>
<evidence type="ECO:0000259" key="4">
    <source>
        <dbReference type="SMART" id="SM00967"/>
    </source>
</evidence>
<gene>
    <name evidence="5" type="ORF">THC_0339</name>
</gene>
<accession>A0A0U5APG6</accession>